<keyword evidence="1" id="KW-0472">Membrane</keyword>
<reference evidence="2" key="1">
    <citation type="journal article" date="2014" name="Int. J. Syst. Evol. Microbiol.">
        <title>Complete genome sequence of Corynebacterium casei LMG S-19264T (=DSM 44701T), isolated from a smear-ripened cheese.</title>
        <authorList>
            <consortium name="US DOE Joint Genome Institute (JGI-PGF)"/>
            <person name="Walter F."/>
            <person name="Albersmeier A."/>
            <person name="Kalinowski J."/>
            <person name="Ruckert C."/>
        </authorList>
    </citation>
    <scope>NUCLEOTIDE SEQUENCE</scope>
    <source>
        <strain evidence="2">KCTC 23714</strain>
    </source>
</reference>
<sequence>MFNILLACGARRRADFVLQNAGQTTGQLLTLFSVALFLWLAMALNGPARAIQAPWIITNDMGGSLEDRIAEIEQMRAIGTPVQIVGTCVSACTLYLGLPNTCVMPQARLGFHGPRSALQGIPLPRQKYEYFTQVMASYYPGRIRSWFMKDARLVTSTYYEITGRQAIAMGARSCV</sequence>
<dbReference type="AlphaFoldDB" id="A0A918MQU1"/>
<protein>
    <submittedName>
        <fullName evidence="2">Uncharacterized protein</fullName>
    </submittedName>
</protein>
<evidence type="ECO:0000313" key="3">
    <source>
        <dbReference type="Proteomes" id="UP000628984"/>
    </source>
</evidence>
<keyword evidence="3" id="KW-1185">Reference proteome</keyword>
<proteinExistence type="predicted"/>
<comment type="caution">
    <text evidence="2">The sequence shown here is derived from an EMBL/GenBank/DDBJ whole genome shotgun (WGS) entry which is preliminary data.</text>
</comment>
<keyword evidence="1" id="KW-0812">Transmembrane</keyword>
<feature type="transmembrane region" description="Helical" evidence="1">
    <location>
        <begin position="26"/>
        <end position="44"/>
    </location>
</feature>
<evidence type="ECO:0000256" key="1">
    <source>
        <dbReference type="SAM" id="Phobius"/>
    </source>
</evidence>
<accession>A0A918MQU1</accession>
<reference evidence="2" key="2">
    <citation type="submission" date="2020-09" db="EMBL/GenBank/DDBJ databases">
        <authorList>
            <person name="Sun Q."/>
            <person name="Kim S."/>
        </authorList>
    </citation>
    <scope>NUCLEOTIDE SEQUENCE</scope>
    <source>
        <strain evidence="2">KCTC 23714</strain>
    </source>
</reference>
<keyword evidence="1" id="KW-1133">Transmembrane helix</keyword>
<gene>
    <name evidence="2" type="ORF">GCM10011452_37140</name>
</gene>
<dbReference type="Proteomes" id="UP000628984">
    <property type="component" value="Unassembled WGS sequence"/>
</dbReference>
<name>A0A918MQU1_9RHOB</name>
<organism evidence="2 3">
    <name type="scientific">Gemmobacter lanyuensis</name>
    <dbReference type="NCBI Taxonomy" id="1054497"/>
    <lineage>
        <taxon>Bacteria</taxon>
        <taxon>Pseudomonadati</taxon>
        <taxon>Pseudomonadota</taxon>
        <taxon>Alphaproteobacteria</taxon>
        <taxon>Rhodobacterales</taxon>
        <taxon>Paracoccaceae</taxon>
        <taxon>Gemmobacter</taxon>
    </lineage>
</organism>
<dbReference type="RefSeq" id="WP_189635381.1">
    <property type="nucleotide sequence ID" value="NZ_BMYQ01000020.1"/>
</dbReference>
<evidence type="ECO:0000313" key="2">
    <source>
        <dbReference type="EMBL" id="GGW45573.1"/>
    </source>
</evidence>
<dbReference type="EMBL" id="BMYQ01000020">
    <property type="protein sequence ID" value="GGW45573.1"/>
    <property type="molecule type" value="Genomic_DNA"/>
</dbReference>